<dbReference type="Proteomes" id="UP001230328">
    <property type="component" value="Unassembled WGS sequence"/>
</dbReference>
<reference evidence="1 2" key="1">
    <citation type="submission" date="2023-07" db="EMBL/GenBank/DDBJ databases">
        <title>Comparative genomics of wheat-associated soil bacteria to identify genetic determinants of phenazine resistance.</title>
        <authorList>
            <person name="Mouncey N."/>
        </authorList>
    </citation>
    <scope>NUCLEOTIDE SEQUENCE [LARGE SCALE GENOMIC DNA]</scope>
    <source>
        <strain evidence="1 2">V2I4</strain>
    </source>
</reference>
<protein>
    <submittedName>
        <fullName evidence="1">Uncharacterized protein</fullName>
    </submittedName>
</protein>
<sequence length="50" mass="5103">MTPPRTDATPPLPTTSLPTAIALTVVTATAPATRTDRTTTAIVATEDPTP</sequence>
<gene>
    <name evidence="1" type="ORF">QF035_000638</name>
</gene>
<evidence type="ECO:0000313" key="2">
    <source>
        <dbReference type="Proteomes" id="UP001230328"/>
    </source>
</evidence>
<evidence type="ECO:0000313" key="1">
    <source>
        <dbReference type="EMBL" id="MDQ1023056.1"/>
    </source>
</evidence>
<name>A0ABU0SHL5_9ACTN</name>
<dbReference type="EMBL" id="JAUSZI010000002">
    <property type="protein sequence ID" value="MDQ1023056.1"/>
    <property type="molecule type" value="Genomic_DNA"/>
</dbReference>
<keyword evidence="2" id="KW-1185">Reference proteome</keyword>
<comment type="caution">
    <text evidence="1">The sequence shown here is derived from an EMBL/GenBank/DDBJ whole genome shotgun (WGS) entry which is preliminary data.</text>
</comment>
<proteinExistence type="predicted"/>
<organism evidence="1 2">
    <name type="scientific">Streptomyces umbrinus</name>
    <dbReference type="NCBI Taxonomy" id="67370"/>
    <lineage>
        <taxon>Bacteria</taxon>
        <taxon>Bacillati</taxon>
        <taxon>Actinomycetota</taxon>
        <taxon>Actinomycetes</taxon>
        <taxon>Kitasatosporales</taxon>
        <taxon>Streptomycetaceae</taxon>
        <taxon>Streptomyces</taxon>
        <taxon>Streptomyces phaeochromogenes group</taxon>
    </lineage>
</organism>
<accession>A0ABU0SHL5</accession>